<evidence type="ECO:0000256" key="1">
    <source>
        <dbReference type="ARBA" id="ARBA00006432"/>
    </source>
</evidence>
<keyword evidence="6" id="KW-1185">Reference proteome</keyword>
<protein>
    <submittedName>
        <fullName evidence="5">Acetyl-CoA synthetase-like protein</fullName>
    </submittedName>
</protein>
<dbReference type="GeneID" id="37037194"/>
<dbReference type="Proteomes" id="UP000245783">
    <property type="component" value="Unassembled WGS sequence"/>
</dbReference>
<gene>
    <name evidence="5" type="ORF">IE81DRAFT_332605</name>
</gene>
<dbReference type="Gene3D" id="2.30.38.10">
    <property type="entry name" value="Luciferase, Domain 3"/>
    <property type="match status" value="1"/>
</dbReference>
<dbReference type="PANTHER" id="PTHR24096">
    <property type="entry name" value="LONG-CHAIN-FATTY-ACID--COA LIGASE"/>
    <property type="match status" value="1"/>
</dbReference>
<dbReference type="FunCoup" id="A0A316VNF2">
    <property type="interactions" value="278"/>
</dbReference>
<evidence type="ECO:0000256" key="2">
    <source>
        <dbReference type="ARBA" id="ARBA00022598"/>
    </source>
</evidence>
<proteinExistence type="inferred from homology"/>
<sequence>MTSHKIYPAGYAAIDLNISSCGIWDFVFASKLAAARDSEKIALEQGNTGEQIRQSLSLKRGDTIAILCPNTLQFVVLALGAQAAGIIVTTVNVAYTAREIALQISDSQSSAIFAGPAQLAAAKEAAKIVALGENKVFMLDSPKETKQSLDSLLSEDQLVPEHFTPEQARSETAFMCYSSGTTGKAKGVQSTHFNINTNTLQISGTGEAFVSSDNVLAFLPIFHLFALTANVLQALYLGSKLVLLPRFDPQLVLDTIASKEINAAYIAPPVAMFLAKDPRVKPEGMKSLRWLLSGAAPLGGEVAAAVQERIGVPTFQGYGLTEMSPAVFMSGPANSREGSVGKLLPNQEAKLVAPDGSDADPSVGGEVWLRGPNTMKGYLNRPEETANCIDEEGWFHSGDVATRDADGFYYIVDRLKDLLKYNGYQVCPSERRIHLEIALYPLQLAVEAVLILHEDVKDAAVRAEIFSALSLPKIGVKKDGNDLPAAFVALKDGAASSSSSSKTESEVLASIDAWFTSQVAPFKRLRAGLFAVKAVPRSAAGKILRKELAIPTAPAAVTV</sequence>
<keyword evidence="2" id="KW-0436">Ligase</keyword>
<accession>A0A316VNF2</accession>
<reference evidence="5 6" key="1">
    <citation type="journal article" date="2018" name="Mol. Biol. Evol.">
        <title>Broad Genomic Sampling Reveals a Smut Pathogenic Ancestry of the Fungal Clade Ustilaginomycotina.</title>
        <authorList>
            <person name="Kijpornyongpan T."/>
            <person name="Mondo S.J."/>
            <person name="Barry K."/>
            <person name="Sandor L."/>
            <person name="Lee J."/>
            <person name="Lipzen A."/>
            <person name="Pangilinan J."/>
            <person name="LaButti K."/>
            <person name="Hainaut M."/>
            <person name="Henrissat B."/>
            <person name="Grigoriev I.V."/>
            <person name="Spatafora J.W."/>
            <person name="Aime M.C."/>
        </authorList>
    </citation>
    <scope>NUCLEOTIDE SEQUENCE [LARGE SCALE GENOMIC DNA]</scope>
    <source>
        <strain evidence="5 6">MCA 4658</strain>
    </source>
</reference>
<feature type="domain" description="AMP-dependent synthetase/ligase" evidence="4">
    <location>
        <begin position="55"/>
        <end position="379"/>
    </location>
</feature>
<dbReference type="SUPFAM" id="SSF56801">
    <property type="entry name" value="Acetyl-CoA synthetase-like"/>
    <property type="match status" value="1"/>
</dbReference>
<keyword evidence="3" id="KW-0812">Transmembrane</keyword>
<keyword evidence="3" id="KW-0472">Membrane</keyword>
<dbReference type="STRING" id="1522189.A0A316VNF2"/>
<organism evidence="5 6">
    <name type="scientific">Ceraceosorus guamensis</name>
    <dbReference type="NCBI Taxonomy" id="1522189"/>
    <lineage>
        <taxon>Eukaryota</taxon>
        <taxon>Fungi</taxon>
        <taxon>Dikarya</taxon>
        <taxon>Basidiomycota</taxon>
        <taxon>Ustilaginomycotina</taxon>
        <taxon>Exobasidiomycetes</taxon>
        <taxon>Ceraceosorales</taxon>
        <taxon>Ceraceosoraceae</taxon>
        <taxon>Ceraceosorus</taxon>
    </lineage>
</organism>
<evidence type="ECO:0000259" key="4">
    <source>
        <dbReference type="Pfam" id="PF00501"/>
    </source>
</evidence>
<dbReference type="OrthoDB" id="6509636at2759"/>
<keyword evidence="3" id="KW-1133">Transmembrane helix</keyword>
<dbReference type="InterPro" id="IPR020845">
    <property type="entry name" value="AMP-binding_CS"/>
</dbReference>
<dbReference type="Gene3D" id="3.30.300.30">
    <property type="match status" value="1"/>
</dbReference>
<dbReference type="PROSITE" id="PS00455">
    <property type="entry name" value="AMP_BINDING"/>
    <property type="match status" value="1"/>
</dbReference>
<dbReference type="GO" id="GO:0016405">
    <property type="term" value="F:CoA-ligase activity"/>
    <property type="evidence" value="ECO:0007669"/>
    <property type="project" value="TreeGrafter"/>
</dbReference>
<dbReference type="RefSeq" id="XP_025366222.1">
    <property type="nucleotide sequence ID" value="XM_025515324.1"/>
</dbReference>
<evidence type="ECO:0000313" key="5">
    <source>
        <dbReference type="EMBL" id="PWN39062.1"/>
    </source>
</evidence>
<evidence type="ECO:0000313" key="6">
    <source>
        <dbReference type="Proteomes" id="UP000245783"/>
    </source>
</evidence>
<dbReference type="EMBL" id="KZ819499">
    <property type="protein sequence ID" value="PWN39062.1"/>
    <property type="molecule type" value="Genomic_DNA"/>
</dbReference>
<feature type="transmembrane region" description="Helical" evidence="3">
    <location>
        <begin position="215"/>
        <end position="237"/>
    </location>
</feature>
<evidence type="ECO:0000256" key="3">
    <source>
        <dbReference type="SAM" id="Phobius"/>
    </source>
</evidence>
<name>A0A316VNF2_9BASI</name>
<dbReference type="Pfam" id="PF00501">
    <property type="entry name" value="AMP-binding"/>
    <property type="match status" value="1"/>
</dbReference>
<comment type="similarity">
    <text evidence="1">Belongs to the ATP-dependent AMP-binding enzyme family.</text>
</comment>
<dbReference type="InterPro" id="IPR000873">
    <property type="entry name" value="AMP-dep_synth/lig_dom"/>
</dbReference>
<dbReference type="Gene3D" id="3.40.50.980">
    <property type="match status" value="2"/>
</dbReference>
<dbReference type="InParanoid" id="A0A316VNF2"/>
<dbReference type="AlphaFoldDB" id="A0A316VNF2"/>
<dbReference type="PANTHER" id="PTHR24096:SF149">
    <property type="entry name" value="AMP-BINDING DOMAIN-CONTAINING PROTEIN-RELATED"/>
    <property type="match status" value="1"/>
</dbReference>
<dbReference type="InterPro" id="IPR045851">
    <property type="entry name" value="AMP-bd_C_sf"/>
</dbReference>